<dbReference type="PANTHER" id="PTHR12526">
    <property type="entry name" value="GLYCOSYLTRANSFERASE"/>
    <property type="match status" value="1"/>
</dbReference>
<comment type="caution">
    <text evidence="3">The sequence shown here is derived from an EMBL/GenBank/DDBJ whole genome shotgun (WGS) entry which is preliminary data.</text>
</comment>
<sequence>MPTPVQPYKVTMTCPVFEPGFRAGGPIRSVAHIIDTLPNDVDLRLITSDRDLGDKHSYPGLSGRWVDRGNSKIYYLNASSRRQWFAVWKRLRADSPDLLYVNSLFNPRFSLVPILASWLRMIRPSAILIAPRGELSPGALQLKSVKKRAFIAMWRYLLRGSKVFWHASAELEAADIRRQFIGASVVVNQNQSGLPREPLRPVATSTVAKLVFISRVSPKKNLAAALEALQRVEREVEYDIYGPIEDKEYWRTCQRVIDRLPPNVRVRYCGELEPSEVRATFATYDAFVFPTRGENFGHVIAESLSASCPVVCTDQTPWTDRLAAGGGIVIGNPIVESLSEILSSIAGSDSEQRLAARKRCGEIFREWRQKSDQLSIFDAVRQRSMVRREAR</sequence>
<dbReference type="Proteomes" id="UP000656042">
    <property type="component" value="Unassembled WGS sequence"/>
</dbReference>
<evidence type="ECO:0000259" key="2">
    <source>
        <dbReference type="Pfam" id="PF00534"/>
    </source>
</evidence>
<evidence type="ECO:0000313" key="4">
    <source>
        <dbReference type="Proteomes" id="UP000656042"/>
    </source>
</evidence>
<keyword evidence="4" id="KW-1185">Reference proteome</keyword>
<keyword evidence="1" id="KW-0808">Transferase</keyword>
<organism evidence="3 4">
    <name type="scientific">Mangrovihabitans endophyticus</name>
    <dbReference type="NCBI Taxonomy" id="1751298"/>
    <lineage>
        <taxon>Bacteria</taxon>
        <taxon>Bacillati</taxon>
        <taxon>Actinomycetota</taxon>
        <taxon>Actinomycetes</taxon>
        <taxon>Micromonosporales</taxon>
        <taxon>Micromonosporaceae</taxon>
        <taxon>Mangrovihabitans</taxon>
    </lineage>
</organism>
<dbReference type="EMBL" id="BMMX01000023">
    <property type="protein sequence ID" value="GGL04409.1"/>
    <property type="molecule type" value="Genomic_DNA"/>
</dbReference>
<dbReference type="InterPro" id="IPR001296">
    <property type="entry name" value="Glyco_trans_1"/>
</dbReference>
<name>A0A8J3FQ47_9ACTN</name>
<evidence type="ECO:0000256" key="1">
    <source>
        <dbReference type="ARBA" id="ARBA00022679"/>
    </source>
</evidence>
<gene>
    <name evidence="3" type="ORF">GCM10012284_43740</name>
</gene>
<dbReference type="Gene3D" id="3.40.50.2000">
    <property type="entry name" value="Glycogen Phosphorylase B"/>
    <property type="match status" value="1"/>
</dbReference>
<proteinExistence type="predicted"/>
<dbReference type="PANTHER" id="PTHR12526:SF630">
    <property type="entry name" value="GLYCOSYLTRANSFERASE"/>
    <property type="match status" value="1"/>
</dbReference>
<evidence type="ECO:0000313" key="3">
    <source>
        <dbReference type="EMBL" id="GGL04409.1"/>
    </source>
</evidence>
<dbReference type="Pfam" id="PF00534">
    <property type="entry name" value="Glycos_transf_1"/>
    <property type="match status" value="1"/>
</dbReference>
<dbReference type="SUPFAM" id="SSF53756">
    <property type="entry name" value="UDP-Glycosyltransferase/glycogen phosphorylase"/>
    <property type="match status" value="1"/>
</dbReference>
<reference evidence="3" key="2">
    <citation type="submission" date="2020-09" db="EMBL/GenBank/DDBJ databases">
        <authorList>
            <person name="Sun Q."/>
            <person name="Zhou Y."/>
        </authorList>
    </citation>
    <scope>NUCLEOTIDE SEQUENCE</scope>
    <source>
        <strain evidence="3">CGMCC 4.7299</strain>
    </source>
</reference>
<dbReference type="AlphaFoldDB" id="A0A8J3FQ47"/>
<dbReference type="GO" id="GO:0016757">
    <property type="term" value="F:glycosyltransferase activity"/>
    <property type="evidence" value="ECO:0007669"/>
    <property type="project" value="InterPro"/>
</dbReference>
<protein>
    <recommendedName>
        <fullName evidence="2">Glycosyl transferase family 1 domain-containing protein</fullName>
    </recommendedName>
</protein>
<accession>A0A8J3FQ47</accession>
<feature type="domain" description="Glycosyl transferase family 1" evidence="2">
    <location>
        <begin position="208"/>
        <end position="349"/>
    </location>
</feature>
<reference evidence="3" key="1">
    <citation type="journal article" date="2014" name="Int. J. Syst. Evol. Microbiol.">
        <title>Complete genome sequence of Corynebacterium casei LMG S-19264T (=DSM 44701T), isolated from a smear-ripened cheese.</title>
        <authorList>
            <consortium name="US DOE Joint Genome Institute (JGI-PGF)"/>
            <person name="Walter F."/>
            <person name="Albersmeier A."/>
            <person name="Kalinowski J."/>
            <person name="Ruckert C."/>
        </authorList>
    </citation>
    <scope>NUCLEOTIDE SEQUENCE</scope>
    <source>
        <strain evidence="3">CGMCC 4.7299</strain>
    </source>
</reference>